<evidence type="ECO:0000313" key="5">
    <source>
        <dbReference type="Proteomes" id="UP001363151"/>
    </source>
</evidence>
<dbReference type="InterPro" id="IPR027417">
    <property type="entry name" value="P-loop_NTPase"/>
</dbReference>
<protein>
    <submittedName>
        <fullName evidence="4">Sulfotransferase</fullName>
    </submittedName>
</protein>
<accession>A0ABR1G819</accession>
<name>A0ABR1G819_AURAN</name>
<dbReference type="InterPro" id="IPR000863">
    <property type="entry name" value="Sulfotransferase_dom"/>
</dbReference>
<evidence type="ECO:0000259" key="3">
    <source>
        <dbReference type="Pfam" id="PF00685"/>
    </source>
</evidence>
<dbReference type="Pfam" id="PF00685">
    <property type="entry name" value="Sulfotransfer_1"/>
    <property type="match status" value="1"/>
</dbReference>
<evidence type="ECO:0000256" key="2">
    <source>
        <dbReference type="ARBA" id="ARBA00022679"/>
    </source>
</evidence>
<dbReference type="Proteomes" id="UP001363151">
    <property type="component" value="Unassembled WGS sequence"/>
</dbReference>
<dbReference type="PANTHER" id="PTHR11783">
    <property type="entry name" value="SULFOTRANSFERASE SULT"/>
    <property type="match status" value="1"/>
</dbReference>
<dbReference type="EMBL" id="JBBJCI010000080">
    <property type="protein sequence ID" value="KAK7249325.1"/>
    <property type="molecule type" value="Genomic_DNA"/>
</dbReference>
<proteinExistence type="inferred from homology"/>
<comment type="similarity">
    <text evidence="1">Belongs to the sulfotransferase 1 family.</text>
</comment>
<dbReference type="Gene3D" id="3.40.50.300">
    <property type="entry name" value="P-loop containing nucleotide triphosphate hydrolases"/>
    <property type="match status" value="1"/>
</dbReference>
<gene>
    <name evidence="4" type="ORF">SO694_00047266</name>
</gene>
<keyword evidence="5" id="KW-1185">Reference proteome</keyword>
<comment type="caution">
    <text evidence="4">The sequence shown here is derived from an EMBL/GenBank/DDBJ whole genome shotgun (WGS) entry which is preliminary data.</text>
</comment>
<reference evidence="4 5" key="1">
    <citation type="submission" date="2024-03" db="EMBL/GenBank/DDBJ databases">
        <title>Aureococcus anophagefferens CCMP1851 and Kratosvirus quantuckense: Draft genome of a second virus-susceptible host strain in the model system.</title>
        <authorList>
            <person name="Chase E."/>
            <person name="Truchon A.R."/>
            <person name="Schepens W."/>
            <person name="Wilhelm S.W."/>
        </authorList>
    </citation>
    <scope>NUCLEOTIDE SEQUENCE [LARGE SCALE GENOMIC DNA]</scope>
    <source>
        <strain evidence="4 5">CCMP1851</strain>
    </source>
</reference>
<dbReference type="SUPFAM" id="SSF52540">
    <property type="entry name" value="P-loop containing nucleoside triphosphate hydrolases"/>
    <property type="match status" value="1"/>
</dbReference>
<keyword evidence="2" id="KW-0808">Transferase</keyword>
<evidence type="ECO:0000256" key="1">
    <source>
        <dbReference type="ARBA" id="ARBA00005771"/>
    </source>
</evidence>
<organism evidence="4 5">
    <name type="scientific">Aureococcus anophagefferens</name>
    <name type="common">Harmful bloom alga</name>
    <dbReference type="NCBI Taxonomy" id="44056"/>
    <lineage>
        <taxon>Eukaryota</taxon>
        <taxon>Sar</taxon>
        <taxon>Stramenopiles</taxon>
        <taxon>Ochrophyta</taxon>
        <taxon>Pelagophyceae</taxon>
        <taxon>Pelagomonadales</taxon>
        <taxon>Pelagomonadaceae</taxon>
        <taxon>Aureococcus</taxon>
    </lineage>
</organism>
<evidence type="ECO:0000313" key="4">
    <source>
        <dbReference type="EMBL" id="KAK7249325.1"/>
    </source>
</evidence>
<feature type="domain" description="Sulfotransferase" evidence="3">
    <location>
        <begin position="77"/>
        <end position="339"/>
    </location>
</feature>
<sequence length="362" mass="39629">MAAAAKDESGAPSWLNSVFGMMCPATNPEPEKPKDPPSLMDPEHGYAYRMVHGVCYPPFASEAAIDRLMGEDWSREGDVLIATYPKCGTTWMQQMVLLLLAKGDASKVTDPMEQSPWVDREFSIATRQAKGDAAKIDAAFDKLVRGDGDAGFGGRRTFKTHAPYALLPCAGRFSKGKIIVVTRNPKDACASMYKHYLGLPAFKYTGPWDHFVGLFLDGNVGQGSWFDHVLGWRTAKDDIGDRLLFLSFEDMKADVETSVKRIAAFIDVDVDDELLAKVVAASSFDSMKKDHERRKSTGVQRMGSATHFRSGASGGWRANFTVAQSDALDAQFEARMAGTDIVTDFGKGDRYVGTVKAETNGH</sequence>